<comment type="caution">
    <text evidence="2">The sequence shown here is derived from an EMBL/GenBank/DDBJ whole genome shotgun (WGS) entry which is preliminary data.</text>
</comment>
<dbReference type="PIRSF" id="PIRSF037226">
    <property type="entry name" value="Amidohydrolase_ACY1L2_prd"/>
    <property type="match status" value="1"/>
</dbReference>
<dbReference type="STRING" id="1754190.A0A1Y2FB62"/>
<dbReference type="Proteomes" id="UP000193920">
    <property type="component" value="Unassembled WGS sequence"/>
</dbReference>
<accession>A0A1Y2FB62</accession>
<dbReference type="GO" id="GO:0016805">
    <property type="term" value="F:dipeptidase activity"/>
    <property type="evidence" value="ECO:0007669"/>
    <property type="project" value="InterPro"/>
</dbReference>
<sequence>MEEIKKFINEQEKILYNELNELSLDIHSNPEISWKEFHAHEVLTNFMEKHGFKVTRHAYNIETAFLAEFSTGEGPNIGYCSEYDALPNLGHGCGHNLIAISGVTAAIETKLVLEKSRRRKLYMIERNAFDDSDVIMMLHPGTIDYNYPVYLALDTIHVEYFGRGCHGSIPYDGINALDAIVSAYTNIGLLRQYIKPTSRIHGIITNGGTYPNIIPDYTRAINVNEIKELTEKVKNIFEAAALATGCTCKITMDKQMADIQNNSFLTEAYREFMEAEGVTIPDKEAQQKKSWGSTDMGNVTYIKPSFHNIVNVGCQGHDIHTTAFRDNAKTPEAFQNMIRAAKCMALVGVKVLTEPEFLKNAQKEFKQLIESQK</sequence>
<dbReference type="Gene3D" id="3.30.70.360">
    <property type="match status" value="1"/>
</dbReference>
<organism evidence="2 3">
    <name type="scientific">Neocallimastix californiae</name>
    <dbReference type="NCBI Taxonomy" id="1754190"/>
    <lineage>
        <taxon>Eukaryota</taxon>
        <taxon>Fungi</taxon>
        <taxon>Fungi incertae sedis</taxon>
        <taxon>Chytridiomycota</taxon>
        <taxon>Chytridiomycota incertae sedis</taxon>
        <taxon>Neocallimastigomycetes</taxon>
        <taxon>Neocallimastigales</taxon>
        <taxon>Neocallimastigaceae</taxon>
        <taxon>Neocallimastix</taxon>
    </lineage>
</organism>
<dbReference type="SUPFAM" id="SSF53187">
    <property type="entry name" value="Zn-dependent exopeptidases"/>
    <property type="match status" value="1"/>
</dbReference>
<dbReference type="PANTHER" id="PTHR30575:SF0">
    <property type="entry name" value="XAA-ARG DIPEPTIDASE"/>
    <property type="match status" value="1"/>
</dbReference>
<dbReference type="PANTHER" id="PTHR30575">
    <property type="entry name" value="PEPTIDASE M20"/>
    <property type="match status" value="1"/>
</dbReference>
<dbReference type="FunFam" id="3.30.70.360:FF:000004">
    <property type="entry name" value="Peptidase M20 domain-containing protein 2"/>
    <property type="match status" value="1"/>
</dbReference>
<evidence type="ECO:0000256" key="1">
    <source>
        <dbReference type="PIRNR" id="PIRNR037226"/>
    </source>
</evidence>
<dbReference type="Gene3D" id="3.40.630.10">
    <property type="entry name" value="Zn peptidases"/>
    <property type="match status" value="1"/>
</dbReference>
<dbReference type="InterPro" id="IPR036264">
    <property type="entry name" value="Bact_exopeptidase_dim_dom"/>
</dbReference>
<evidence type="ECO:0000313" key="3">
    <source>
        <dbReference type="Proteomes" id="UP000193920"/>
    </source>
</evidence>
<dbReference type="SUPFAM" id="SSF55031">
    <property type="entry name" value="Bacterial exopeptidase dimerisation domain"/>
    <property type="match status" value="1"/>
</dbReference>
<keyword evidence="3" id="KW-1185">Reference proteome</keyword>
<name>A0A1Y2FB62_9FUNG</name>
<dbReference type="InterPro" id="IPR017144">
    <property type="entry name" value="Xaa-Arg_dipeptidase"/>
</dbReference>
<dbReference type="EMBL" id="MCOG01000011">
    <property type="protein sequence ID" value="ORY81150.1"/>
    <property type="molecule type" value="Genomic_DNA"/>
</dbReference>
<dbReference type="InterPro" id="IPR052030">
    <property type="entry name" value="Peptidase_M20/M20A_hydrolases"/>
</dbReference>
<dbReference type="AlphaFoldDB" id="A0A1Y2FB62"/>
<dbReference type="OrthoDB" id="6119954at2759"/>
<reference evidence="2 3" key="1">
    <citation type="submission" date="2016-08" db="EMBL/GenBank/DDBJ databases">
        <title>A Parts List for Fungal Cellulosomes Revealed by Comparative Genomics.</title>
        <authorList>
            <consortium name="DOE Joint Genome Institute"/>
            <person name="Haitjema C.H."/>
            <person name="Gilmore S.P."/>
            <person name="Henske J.K."/>
            <person name="Solomon K.V."/>
            <person name="De Groot R."/>
            <person name="Kuo A."/>
            <person name="Mondo S.J."/>
            <person name="Salamov A.A."/>
            <person name="Labutti K."/>
            <person name="Zhao Z."/>
            <person name="Chiniquy J."/>
            <person name="Barry K."/>
            <person name="Brewer H.M."/>
            <person name="Purvine S.O."/>
            <person name="Wright A.T."/>
            <person name="Boxma B."/>
            <person name="Van Alen T."/>
            <person name="Hackstein J.H."/>
            <person name="Baker S.E."/>
            <person name="Grigoriev I.V."/>
            <person name="O'Malley M.A."/>
        </authorList>
    </citation>
    <scope>NUCLEOTIDE SEQUENCE [LARGE SCALE GENOMIC DNA]</scope>
    <source>
        <strain evidence="2 3">G1</strain>
    </source>
</reference>
<protein>
    <recommendedName>
        <fullName evidence="1">Peptidase M20 domain-containing protein 2</fullName>
    </recommendedName>
</protein>
<gene>
    <name evidence="2" type="ORF">LY90DRAFT_697779</name>
</gene>
<comment type="similarity">
    <text evidence="1">Belongs to the peptidase M20A family.</text>
</comment>
<evidence type="ECO:0000313" key="2">
    <source>
        <dbReference type="EMBL" id="ORY81150.1"/>
    </source>
</evidence>
<dbReference type="CDD" id="cd05672">
    <property type="entry name" value="M20_ACY1L2-like"/>
    <property type="match status" value="1"/>
</dbReference>
<proteinExistence type="inferred from homology"/>